<organism evidence="1">
    <name type="scientific">Acinetobacter sp. A1-4-2</name>
    <dbReference type="NCBI Taxonomy" id="3156489"/>
    <lineage>
        <taxon>Bacteria</taxon>
        <taxon>Pseudomonadati</taxon>
        <taxon>Pseudomonadota</taxon>
        <taxon>Gammaproteobacteria</taxon>
        <taxon>Moraxellales</taxon>
        <taxon>Moraxellaceae</taxon>
        <taxon>Acinetobacter</taxon>
    </lineage>
</organism>
<dbReference type="AlphaFoldDB" id="A0AAU7SYN7"/>
<reference evidence="1" key="1">
    <citation type="submission" date="2024-06" db="EMBL/GenBank/DDBJ databases">
        <authorList>
            <person name="Song Z."/>
        </authorList>
    </citation>
    <scope>NUCLEOTIDE SEQUENCE</scope>
    <source>
        <strain evidence="1">A1-4-2</strain>
    </source>
</reference>
<accession>A0AAU7SYN7</accession>
<dbReference type="EMBL" id="CP157981">
    <property type="protein sequence ID" value="XBU16083.1"/>
    <property type="molecule type" value="Genomic_DNA"/>
</dbReference>
<proteinExistence type="predicted"/>
<evidence type="ECO:0000313" key="1">
    <source>
        <dbReference type="EMBL" id="XBU16083.1"/>
    </source>
</evidence>
<gene>
    <name evidence="1" type="ORF">ABJ384_02485</name>
</gene>
<name>A0AAU7SYN7_9GAMM</name>
<protein>
    <recommendedName>
        <fullName evidence="2">Apea-like HEPN domain-containing protein</fullName>
    </recommendedName>
</protein>
<evidence type="ECO:0008006" key="2">
    <source>
        <dbReference type="Google" id="ProtNLM"/>
    </source>
</evidence>
<sequence length="214" mass="25256">MLVLEEIYRSKKNEHSTPFNLRIQCSLSWFKKALILHDDLDLQFITVWVAFNALYTQEQAADQEQYTLRHFLSSMCHKDVDQKIFHILWEKKHSSIRLLLSNPYLYQSFWDWRNQKISEATWRSTFATEQQQLQHILQNHDSVSLLVSLFSRLTTLYQQLSRGGATYNSAINRTQLANAWSILSVLVPSFIQILLENVENIEFNQPFYPVVQVS</sequence>
<dbReference type="RefSeq" id="WP_349928694.1">
    <property type="nucleotide sequence ID" value="NZ_CP157981.1"/>
</dbReference>